<accession>A0ABQ6J2E6</accession>
<comment type="caution">
    <text evidence="1">The sequence shown here is derived from an EMBL/GenBank/DDBJ whole genome shotgun (WGS) entry which is preliminary data.</text>
</comment>
<dbReference type="Proteomes" id="UP001157046">
    <property type="component" value="Unassembled WGS sequence"/>
</dbReference>
<name>A0ABQ6J2E6_9GAMM</name>
<proteinExistence type="predicted"/>
<keyword evidence="2" id="KW-1185">Reference proteome</keyword>
<dbReference type="PROSITE" id="PS51257">
    <property type="entry name" value="PROKAR_LIPOPROTEIN"/>
    <property type="match status" value="1"/>
</dbReference>
<dbReference type="EMBL" id="BSUY01000001">
    <property type="protein sequence ID" value="GMA81899.1"/>
    <property type="molecule type" value="Genomic_DNA"/>
</dbReference>
<sequence>MLYIRVGLILAISLLQGCAYYVYSPHTSYGLTKVDTEEYLGPINTGYYSPITSPVLTFDNGVQVKFSISEMYNSPRKPQDLEHFDNARIEVFITSLKKGIELDTQHIILEQYRISKKTSVNFLEKKHYPSLAKNQHGLLVCTYSELTQKAFYDFYQEKSIEVPYMTDFNLDLIKGSGLISNPNILCGELVAMDTNFADEKGYFTITLPFVETGSTKEYTVYFYPVGTRFLAK</sequence>
<evidence type="ECO:0000313" key="1">
    <source>
        <dbReference type="EMBL" id="GMA81899.1"/>
    </source>
</evidence>
<evidence type="ECO:0000313" key="2">
    <source>
        <dbReference type="Proteomes" id="UP001157046"/>
    </source>
</evidence>
<protein>
    <recommendedName>
        <fullName evidence="3">Lipoprotein</fullName>
    </recommendedName>
</protein>
<organism evidence="1 2">
    <name type="scientific">Shewanella glacialipiscicola</name>
    <dbReference type="NCBI Taxonomy" id="614069"/>
    <lineage>
        <taxon>Bacteria</taxon>
        <taxon>Pseudomonadati</taxon>
        <taxon>Pseudomonadota</taxon>
        <taxon>Gammaproteobacteria</taxon>
        <taxon>Alteromonadales</taxon>
        <taxon>Shewanellaceae</taxon>
        <taxon>Shewanella</taxon>
    </lineage>
</organism>
<reference evidence="2" key="1">
    <citation type="journal article" date="2019" name="Int. J. Syst. Evol. Microbiol.">
        <title>The Global Catalogue of Microorganisms (GCM) 10K type strain sequencing project: providing services to taxonomists for standard genome sequencing and annotation.</title>
        <authorList>
            <consortium name="The Broad Institute Genomics Platform"/>
            <consortium name="The Broad Institute Genome Sequencing Center for Infectious Disease"/>
            <person name="Wu L."/>
            <person name="Ma J."/>
        </authorList>
    </citation>
    <scope>NUCLEOTIDE SEQUENCE [LARGE SCALE GENOMIC DNA]</scope>
    <source>
        <strain evidence="2">NBRC 102030</strain>
    </source>
</reference>
<evidence type="ECO:0008006" key="3">
    <source>
        <dbReference type="Google" id="ProtNLM"/>
    </source>
</evidence>
<gene>
    <name evidence="1" type="ORF">GCM10025855_14320</name>
</gene>
<dbReference type="RefSeq" id="WP_220774661.1">
    <property type="nucleotide sequence ID" value="NZ_BPFC01000148.1"/>
</dbReference>